<comment type="caution">
    <text evidence="5">The sequence shown here is derived from an EMBL/GenBank/DDBJ whole genome shotgun (WGS) entry which is preliminary data.</text>
</comment>
<dbReference type="EMBL" id="QEAO01000087">
    <property type="protein sequence ID" value="TPX30195.1"/>
    <property type="molecule type" value="Genomic_DNA"/>
</dbReference>
<evidence type="ECO:0000256" key="2">
    <source>
        <dbReference type="ARBA" id="ARBA00022741"/>
    </source>
</evidence>
<dbReference type="Gene3D" id="3.40.50.300">
    <property type="entry name" value="P-loop containing nucleotide triphosphate hydrolases"/>
    <property type="match status" value="3"/>
</dbReference>
<dbReference type="Pfam" id="PF00270">
    <property type="entry name" value="DEAD"/>
    <property type="match status" value="2"/>
</dbReference>
<keyword evidence="6" id="KW-1185">Reference proteome</keyword>
<dbReference type="OrthoDB" id="10265785at2759"/>
<dbReference type="InterPro" id="IPR011545">
    <property type="entry name" value="DEAD/DEAH_box_helicase_dom"/>
</dbReference>
<dbReference type="InterPro" id="IPR001650">
    <property type="entry name" value="Helicase_C-like"/>
</dbReference>
<gene>
    <name evidence="5" type="ORF">SmJEL517_g06185</name>
</gene>
<name>A0A507BXX8_9FUNG</name>
<dbReference type="PROSITE" id="PS51194">
    <property type="entry name" value="HELICASE_CTER"/>
    <property type="match status" value="1"/>
</dbReference>
<dbReference type="InterPro" id="IPR027417">
    <property type="entry name" value="P-loop_NTPase"/>
</dbReference>
<dbReference type="RefSeq" id="XP_031021913.1">
    <property type="nucleotide sequence ID" value="XM_031172111.1"/>
</dbReference>
<sequence length="276" mass="30850">MGFSGPSKIQEKALPLLLATPRNMIGQSQSGTGTKAVFVLTMLSGIEYAVDRPQALCLAPTQLSCYDFKSVNVFVLNEVDNMLDQPGLGEQSLRIRRDIPRTAQILFFSATFTPEIREFACKFPSKAHVLSLKPEEMSIDGIKQFYMKCKDELHKIELLQDVYGFMTIGQSIIFVKRRETADLLSKRMIEAGHTVIHLRGGMSPEDRDDVMDDFRKGRAKVLISTNVIARGIAVLQETLVVNFDMPLDAGKHKLNCTGLEGRDDLEVRELPSTIVQ</sequence>
<dbReference type="GO" id="GO:0003676">
    <property type="term" value="F:nucleic acid binding"/>
    <property type="evidence" value="ECO:0007669"/>
    <property type="project" value="InterPro"/>
</dbReference>
<dbReference type="GO" id="GO:0003724">
    <property type="term" value="F:RNA helicase activity"/>
    <property type="evidence" value="ECO:0007669"/>
    <property type="project" value="UniProtKB-EC"/>
</dbReference>
<dbReference type="EC" id="3.6.4.13" evidence="1"/>
<reference evidence="5 6" key="1">
    <citation type="journal article" date="2019" name="Sci. Rep.">
        <title>Comparative genomics of chytrid fungi reveal insights into the obligate biotrophic and pathogenic lifestyle of Synchytrium endobioticum.</title>
        <authorList>
            <person name="van de Vossenberg B.T.L.H."/>
            <person name="Warris S."/>
            <person name="Nguyen H.D.T."/>
            <person name="van Gent-Pelzer M.P.E."/>
            <person name="Joly D.L."/>
            <person name="van de Geest H.C."/>
            <person name="Bonants P.J.M."/>
            <person name="Smith D.S."/>
            <person name="Levesque C.A."/>
            <person name="van der Lee T.A.J."/>
        </authorList>
    </citation>
    <scope>NUCLEOTIDE SEQUENCE [LARGE SCALE GENOMIC DNA]</scope>
    <source>
        <strain evidence="5 6">JEL517</strain>
    </source>
</reference>
<dbReference type="SUPFAM" id="SSF52540">
    <property type="entry name" value="P-loop containing nucleoside triphosphate hydrolases"/>
    <property type="match status" value="2"/>
</dbReference>
<keyword evidence="2" id="KW-0547">Nucleotide-binding</keyword>
<dbReference type="CDD" id="cd18787">
    <property type="entry name" value="SF2_C_DEAD"/>
    <property type="match status" value="1"/>
</dbReference>
<dbReference type="SMART" id="SM00490">
    <property type="entry name" value="HELICc"/>
    <property type="match status" value="1"/>
</dbReference>
<dbReference type="PANTHER" id="PTHR47958">
    <property type="entry name" value="ATP-DEPENDENT RNA HELICASE DBP3"/>
    <property type="match status" value="1"/>
</dbReference>
<dbReference type="STRING" id="1806994.A0A507BXX8"/>
<proteinExistence type="predicted"/>
<dbReference type="Proteomes" id="UP000319731">
    <property type="component" value="Unassembled WGS sequence"/>
</dbReference>
<dbReference type="GO" id="GO:0005524">
    <property type="term" value="F:ATP binding"/>
    <property type="evidence" value="ECO:0007669"/>
    <property type="project" value="UniProtKB-KW"/>
</dbReference>
<evidence type="ECO:0000256" key="3">
    <source>
        <dbReference type="ARBA" id="ARBA00022840"/>
    </source>
</evidence>
<evidence type="ECO:0000256" key="1">
    <source>
        <dbReference type="ARBA" id="ARBA00012552"/>
    </source>
</evidence>
<dbReference type="Pfam" id="PF00271">
    <property type="entry name" value="Helicase_C"/>
    <property type="match status" value="1"/>
</dbReference>
<feature type="domain" description="Helicase C-terminal" evidence="4">
    <location>
        <begin position="141"/>
        <end position="276"/>
    </location>
</feature>
<evidence type="ECO:0000313" key="5">
    <source>
        <dbReference type="EMBL" id="TPX30195.1"/>
    </source>
</evidence>
<dbReference type="GeneID" id="42007408"/>
<accession>A0A507BXX8</accession>
<protein>
    <recommendedName>
        <fullName evidence="1">RNA helicase</fullName>
        <ecNumber evidence="1">3.6.4.13</ecNumber>
    </recommendedName>
</protein>
<keyword evidence="3" id="KW-0067">ATP-binding</keyword>
<organism evidence="5 6">
    <name type="scientific">Synchytrium microbalum</name>
    <dbReference type="NCBI Taxonomy" id="1806994"/>
    <lineage>
        <taxon>Eukaryota</taxon>
        <taxon>Fungi</taxon>
        <taxon>Fungi incertae sedis</taxon>
        <taxon>Chytridiomycota</taxon>
        <taxon>Chytridiomycota incertae sedis</taxon>
        <taxon>Chytridiomycetes</taxon>
        <taxon>Synchytriales</taxon>
        <taxon>Synchytriaceae</taxon>
        <taxon>Synchytrium</taxon>
    </lineage>
</organism>
<dbReference type="AlphaFoldDB" id="A0A507BXX8"/>
<evidence type="ECO:0000313" key="6">
    <source>
        <dbReference type="Proteomes" id="UP000319731"/>
    </source>
</evidence>
<evidence type="ECO:0000259" key="4">
    <source>
        <dbReference type="PROSITE" id="PS51194"/>
    </source>
</evidence>